<dbReference type="Proteomes" id="UP000317835">
    <property type="component" value="Plasmid pElP_1"/>
</dbReference>
<accession>A0A518HEK9</accession>
<dbReference type="OrthoDB" id="289588at2"/>
<gene>
    <name evidence="1" type="ORF">ElP_72470</name>
</gene>
<sequence>MNDMTYFDRLVASTRRIARHSWHPGKEKAIELAVEDINDLLVAGRISVPQRDVLRGILLGGRSNAA</sequence>
<evidence type="ECO:0000313" key="2">
    <source>
        <dbReference type="Proteomes" id="UP000317835"/>
    </source>
</evidence>
<organism evidence="1 2">
    <name type="scientific">Tautonia plasticadhaerens</name>
    <dbReference type="NCBI Taxonomy" id="2527974"/>
    <lineage>
        <taxon>Bacteria</taxon>
        <taxon>Pseudomonadati</taxon>
        <taxon>Planctomycetota</taxon>
        <taxon>Planctomycetia</taxon>
        <taxon>Isosphaerales</taxon>
        <taxon>Isosphaeraceae</taxon>
        <taxon>Tautonia</taxon>
    </lineage>
</organism>
<dbReference type="AlphaFoldDB" id="A0A518HEK9"/>
<dbReference type="EMBL" id="CP036427">
    <property type="protein sequence ID" value="QDV39283.1"/>
    <property type="molecule type" value="Genomic_DNA"/>
</dbReference>
<protein>
    <submittedName>
        <fullName evidence="1">Uncharacterized protein</fullName>
    </submittedName>
</protein>
<geneLocation type="plasmid" evidence="2">
    <name>pelp_1</name>
</geneLocation>
<proteinExistence type="predicted"/>
<keyword evidence="2" id="KW-1185">Reference proteome</keyword>
<dbReference type="KEGG" id="tpla:ElP_72470"/>
<reference evidence="1 2" key="1">
    <citation type="submission" date="2019-02" db="EMBL/GenBank/DDBJ databases">
        <title>Deep-cultivation of Planctomycetes and their phenomic and genomic characterization uncovers novel biology.</title>
        <authorList>
            <person name="Wiegand S."/>
            <person name="Jogler M."/>
            <person name="Boedeker C."/>
            <person name="Pinto D."/>
            <person name="Vollmers J."/>
            <person name="Rivas-Marin E."/>
            <person name="Kohn T."/>
            <person name="Peeters S.H."/>
            <person name="Heuer A."/>
            <person name="Rast P."/>
            <person name="Oberbeckmann S."/>
            <person name="Bunk B."/>
            <person name="Jeske O."/>
            <person name="Meyerdierks A."/>
            <person name="Storesund J.E."/>
            <person name="Kallscheuer N."/>
            <person name="Luecker S."/>
            <person name="Lage O.M."/>
            <person name="Pohl T."/>
            <person name="Merkel B.J."/>
            <person name="Hornburger P."/>
            <person name="Mueller R.-W."/>
            <person name="Bruemmer F."/>
            <person name="Labrenz M."/>
            <person name="Spormann A.M."/>
            <person name="Op den Camp H."/>
            <person name="Overmann J."/>
            <person name="Amann R."/>
            <person name="Jetten M.S.M."/>
            <person name="Mascher T."/>
            <person name="Medema M.H."/>
            <person name="Devos D.P."/>
            <person name="Kaster A.-K."/>
            <person name="Ovreas L."/>
            <person name="Rohde M."/>
            <person name="Galperin M.Y."/>
            <person name="Jogler C."/>
        </authorList>
    </citation>
    <scope>NUCLEOTIDE SEQUENCE [LARGE SCALE GENOMIC DNA]</scope>
    <source>
        <strain evidence="1 2">ElP</strain>
        <plasmid evidence="2">pelp_1</plasmid>
    </source>
</reference>
<name>A0A518HEK9_9BACT</name>
<evidence type="ECO:0000313" key="1">
    <source>
        <dbReference type="EMBL" id="QDV39283.1"/>
    </source>
</evidence>
<keyword evidence="1" id="KW-0614">Plasmid</keyword>
<dbReference type="RefSeq" id="WP_145279515.1">
    <property type="nucleotide sequence ID" value="NZ_CP036427.1"/>
</dbReference>